<organism evidence="1 2">
    <name type="scientific">Pseudodesulfovibrio nedwellii</name>
    <dbReference type="NCBI Taxonomy" id="2973072"/>
    <lineage>
        <taxon>Bacteria</taxon>
        <taxon>Pseudomonadati</taxon>
        <taxon>Thermodesulfobacteriota</taxon>
        <taxon>Desulfovibrionia</taxon>
        <taxon>Desulfovibrionales</taxon>
        <taxon>Desulfovibrionaceae</taxon>
    </lineage>
</organism>
<proteinExistence type="predicted"/>
<protein>
    <submittedName>
        <fullName evidence="1">Uncharacterized protein</fullName>
    </submittedName>
</protein>
<dbReference type="EMBL" id="AP026709">
    <property type="protein sequence ID" value="BDQ38756.1"/>
    <property type="molecule type" value="Genomic_DNA"/>
</dbReference>
<evidence type="ECO:0000313" key="1">
    <source>
        <dbReference type="EMBL" id="BDQ38756.1"/>
    </source>
</evidence>
<reference evidence="1 2" key="1">
    <citation type="submission" date="2022-08" db="EMBL/GenBank/DDBJ databases">
        <title>Genome Sequence of the sulphate-reducing bacterium, Pseudodesulfovibrio sp. SYK.</title>
        <authorList>
            <person name="Kondo R."/>
            <person name="Kataoka T."/>
        </authorList>
    </citation>
    <scope>NUCLEOTIDE SEQUENCE [LARGE SCALE GENOMIC DNA]</scope>
    <source>
        <strain evidence="1 2">SYK</strain>
    </source>
</reference>
<accession>A0ABN6S641</accession>
<name>A0ABN6S641_9BACT</name>
<evidence type="ECO:0000313" key="2">
    <source>
        <dbReference type="Proteomes" id="UP001317742"/>
    </source>
</evidence>
<dbReference type="Proteomes" id="UP001317742">
    <property type="component" value="Chromosome"/>
</dbReference>
<sequence length="391" mass="44497">MILTHHHTEMLCLADDCLYFQINEVSYCLSPWSMGLELSLLVGDNWLPIRTDSEIQLLHHMSHRFLTNSYFEEIIGSIPKGIRTKAIRFHHLQHTILRLMRATRAAIDLADSNPILLWLIASKVASNKLTYQKAKPLLESKQKAILKRMYPGSNALSVSFIKKIQATRYNAKEFQLVSALVENDANINSLRHCTQVNLDILSYFITEDYALKVPLVKSLISGKGKDIDLCGEIQIKIHEAMDAAWGIGHGNPMEALQRCSSYDQICTLHIRWVERNIGSLVMFEDEEFSDVSHFGLHMPMAPGTPEIEAITSISGLFIEGEEMEHCVAYFADDVINGEATVYRVLSPQRGTLMLLRSSNRFVIDEFRLAGNEEPNHESWALVRRWEKLINS</sequence>
<gene>
    <name evidence="1" type="ORF">SYK_31160</name>
</gene>
<keyword evidence="2" id="KW-1185">Reference proteome</keyword>